<dbReference type="Gene3D" id="1.20.1250.20">
    <property type="entry name" value="MFS general substrate transporter like domains"/>
    <property type="match status" value="1"/>
</dbReference>
<keyword evidence="11" id="KW-1185">Reference proteome</keyword>
<evidence type="ECO:0000256" key="6">
    <source>
        <dbReference type="ARBA" id="ARBA00023136"/>
    </source>
</evidence>
<dbReference type="InterPro" id="IPR036259">
    <property type="entry name" value="MFS_trans_sf"/>
</dbReference>
<feature type="transmembrane region" description="Helical" evidence="8">
    <location>
        <begin position="531"/>
        <end position="552"/>
    </location>
</feature>
<dbReference type="InterPro" id="IPR005829">
    <property type="entry name" value="Sugar_transporter_CS"/>
</dbReference>
<evidence type="ECO:0000313" key="11">
    <source>
        <dbReference type="Proteomes" id="UP000325902"/>
    </source>
</evidence>
<feature type="transmembrane region" description="Helical" evidence="8">
    <location>
        <begin position="44"/>
        <end position="63"/>
    </location>
</feature>
<evidence type="ECO:0000256" key="1">
    <source>
        <dbReference type="ARBA" id="ARBA00004141"/>
    </source>
</evidence>
<dbReference type="AlphaFoldDB" id="A0A5N5CWE2"/>
<dbReference type="OrthoDB" id="6133115at2759"/>
<feature type="transmembrane region" description="Helical" evidence="8">
    <location>
        <begin position="365"/>
        <end position="387"/>
    </location>
</feature>
<feature type="transmembrane region" description="Helical" evidence="8">
    <location>
        <begin position="157"/>
        <end position="178"/>
    </location>
</feature>
<evidence type="ECO:0000256" key="8">
    <source>
        <dbReference type="SAM" id="Phobius"/>
    </source>
</evidence>
<feature type="domain" description="Major facilitator superfamily (MFS) profile" evidence="9">
    <location>
        <begin position="50"/>
        <end position="556"/>
    </location>
</feature>
<feature type="region of interest" description="Disordered" evidence="7">
    <location>
        <begin position="588"/>
        <end position="608"/>
    </location>
</feature>
<evidence type="ECO:0000256" key="3">
    <source>
        <dbReference type="ARBA" id="ARBA00022448"/>
    </source>
</evidence>
<dbReference type="PROSITE" id="PS00216">
    <property type="entry name" value="SUGAR_TRANSPORT_1"/>
    <property type="match status" value="1"/>
</dbReference>
<protein>
    <submittedName>
        <fullName evidence="10">Lactose permease</fullName>
    </submittedName>
</protein>
<sequence length="628" mass="67231">MTRHKRTPTSTSTSTTKAAAILDSSPLAAVLPTDLPPWYRRRHLLRLNFCLLSLILFSSANGYDGSLMNGLQALPQWNAFMRHPTGAWLGFVNAASSLGSIVQYPVAAWVGNRFGRKAGVWVGYGFLVLGVGLQSGAMAGGEGDGSDGGDRGVAMFVLGRFFVGCVSAWFMVTTPLLIAETAFPTHRGVLTSMFNCGWYVGEYPYMPFPLPQSRTSTIPLFFPDTDTHLTGSMLAAWVTFGTQTIPNSWSWRIPSLLQAALPLLALPGYLLCPESPRWLVSQGRTAEARAFFLYYHGDGTDSSSSSSPPSTSSTTPSPPSPSPSTSLADFELAEVQRALTLEQSTKTSNNSYAAMLRTPGNRHRLLISLTLGVSAQWNGSGIVSYYLPAVLSTAGIHSVRTQTLINGCIQAWNLLCATFSAVYLVDRLGRRPLFLLSCAGMLACYVAISALAGVYDGGKGAAGVGVAVIPMLFLYYAAYDAAFTPLLVAYPCEIWPYALRARGVTVTIATTNVAILFNTLVNPIALEGIGWRYYIVYVVLLVVIGATCYFFYPETRGCSLEEVARVFDGEKADVSVGLGRGEGGEGGGLWQAESASSSTPSSSSAGEKGVEVVHVDQAGLTHRRTHSV</sequence>
<feature type="region of interest" description="Disordered" evidence="7">
    <location>
        <begin position="301"/>
        <end position="326"/>
    </location>
</feature>
<dbReference type="GO" id="GO:0005351">
    <property type="term" value="F:carbohydrate:proton symporter activity"/>
    <property type="evidence" value="ECO:0007669"/>
    <property type="project" value="TreeGrafter"/>
</dbReference>
<evidence type="ECO:0000313" key="10">
    <source>
        <dbReference type="EMBL" id="KAB2569622.1"/>
    </source>
</evidence>
<gene>
    <name evidence="10" type="primary">LAC12_4</name>
    <name evidence="10" type="ORF">DBV05_g11701</name>
</gene>
<dbReference type="InterPro" id="IPR050360">
    <property type="entry name" value="MFS_Sugar_Transporters"/>
</dbReference>
<evidence type="ECO:0000256" key="5">
    <source>
        <dbReference type="ARBA" id="ARBA00022989"/>
    </source>
</evidence>
<proteinExistence type="inferred from homology"/>
<name>A0A5N5CWE2_9PEZI</name>
<dbReference type="SUPFAM" id="SSF103473">
    <property type="entry name" value="MFS general substrate transporter"/>
    <property type="match status" value="1"/>
</dbReference>
<evidence type="ECO:0000256" key="7">
    <source>
        <dbReference type="SAM" id="MobiDB-lite"/>
    </source>
</evidence>
<dbReference type="InterPro" id="IPR005828">
    <property type="entry name" value="MFS_sugar_transport-like"/>
</dbReference>
<evidence type="ECO:0000259" key="9">
    <source>
        <dbReference type="PROSITE" id="PS50850"/>
    </source>
</evidence>
<feature type="transmembrane region" description="Helical" evidence="8">
    <location>
        <begin position="432"/>
        <end position="455"/>
    </location>
</feature>
<reference evidence="10 11" key="1">
    <citation type="journal article" date="2019" name="Sci. Rep.">
        <title>A multi-omics analysis of the grapevine pathogen Lasiodiplodia theobromae reveals that temperature affects the expression of virulence- and pathogenicity-related genes.</title>
        <authorList>
            <person name="Felix C."/>
            <person name="Meneses R."/>
            <person name="Goncalves M.F.M."/>
            <person name="Tilleman L."/>
            <person name="Duarte A.S."/>
            <person name="Jorrin-Novo J.V."/>
            <person name="Van de Peer Y."/>
            <person name="Deforce D."/>
            <person name="Van Nieuwerburgh F."/>
            <person name="Esteves A.C."/>
            <person name="Alves A."/>
        </authorList>
    </citation>
    <scope>NUCLEOTIDE SEQUENCE [LARGE SCALE GENOMIC DNA]</scope>
    <source>
        <strain evidence="10 11">LA-SOL3</strain>
    </source>
</reference>
<keyword evidence="4 8" id="KW-0812">Transmembrane</keyword>
<dbReference type="Pfam" id="PF00083">
    <property type="entry name" value="Sugar_tr"/>
    <property type="match status" value="2"/>
</dbReference>
<keyword evidence="5 8" id="KW-1133">Transmembrane helix</keyword>
<accession>A0A5N5CWE2</accession>
<dbReference type="PANTHER" id="PTHR48022">
    <property type="entry name" value="PLASTIDIC GLUCOSE TRANSPORTER 4"/>
    <property type="match status" value="1"/>
</dbReference>
<feature type="transmembrane region" description="Helical" evidence="8">
    <location>
        <begin position="403"/>
        <end position="425"/>
    </location>
</feature>
<dbReference type="PANTHER" id="PTHR48022:SF3">
    <property type="entry name" value="HEXOSE TRANSPORTER PROTEIN (AFU_ORTHOLOGUE AFUA_8G04480)-RELATED"/>
    <property type="match status" value="1"/>
</dbReference>
<dbReference type="Proteomes" id="UP000325902">
    <property type="component" value="Unassembled WGS sequence"/>
</dbReference>
<keyword evidence="3" id="KW-0813">Transport</keyword>
<dbReference type="EMBL" id="VCHE01000181">
    <property type="protein sequence ID" value="KAB2569622.1"/>
    <property type="molecule type" value="Genomic_DNA"/>
</dbReference>
<evidence type="ECO:0000256" key="2">
    <source>
        <dbReference type="ARBA" id="ARBA00010992"/>
    </source>
</evidence>
<keyword evidence="6 8" id="KW-0472">Membrane</keyword>
<comment type="subcellular location">
    <subcellularLocation>
        <location evidence="1">Membrane</location>
        <topology evidence="1">Multi-pass membrane protein</topology>
    </subcellularLocation>
</comment>
<dbReference type="PROSITE" id="PS50850">
    <property type="entry name" value="MFS"/>
    <property type="match status" value="1"/>
</dbReference>
<feature type="transmembrane region" description="Helical" evidence="8">
    <location>
        <begin position="504"/>
        <end position="525"/>
    </location>
</feature>
<dbReference type="GO" id="GO:0016020">
    <property type="term" value="C:membrane"/>
    <property type="evidence" value="ECO:0007669"/>
    <property type="project" value="UniProtKB-SubCell"/>
</dbReference>
<feature type="transmembrane region" description="Helical" evidence="8">
    <location>
        <begin position="467"/>
        <end position="492"/>
    </location>
</feature>
<organism evidence="10 11">
    <name type="scientific">Lasiodiplodia theobromae</name>
    <dbReference type="NCBI Taxonomy" id="45133"/>
    <lineage>
        <taxon>Eukaryota</taxon>
        <taxon>Fungi</taxon>
        <taxon>Dikarya</taxon>
        <taxon>Ascomycota</taxon>
        <taxon>Pezizomycotina</taxon>
        <taxon>Dothideomycetes</taxon>
        <taxon>Dothideomycetes incertae sedis</taxon>
        <taxon>Botryosphaeriales</taxon>
        <taxon>Botryosphaeriaceae</taxon>
        <taxon>Lasiodiplodia</taxon>
    </lineage>
</organism>
<feature type="compositionally biased region" description="Low complexity" evidence="7">
    <location>
        <begin position="302"/>
        <end position="315"/>
    </location>
</feature>
<feature type="transmembrane region" description="Helical" evidence="8">
    <location>
        <begin position="118"/>
        <end position="137"/>
    </location>
</feature>
<dbReference type="InterPro" id="IPR020846">
    <property type="entry name" value="MFS_dom"/>
</dbReference>
<feature type="transmembrane region" description="Helical" evidence="8">
    <location>
        <begin position="87"/>
        <end position="106"/>
    </location>
</feature>
<dbReference type="FunFam" id="1.20.1250.20:FF:000134">
    <property type="entry name" value="MFS sugar transporter protein"/>
    <property type="match status" value="1"/>
</dbReference>
<feature type="compositionally biased region" description="Low complexity" evidence="7">
    <location>
        <begin position="592"/>
        <end position="605"/>
    </location>
</feature>
<comment type="similarity">
    <text evidence="2">Belongs to the major facilitator superfamily. Sugar transporter (TC 2.A.1.1) family.</text>
</comment>
<evidence type="ECO:0000256" key="4">
    <source>
        <dbReference type="ARBA" id="ARBA00022692"/>
    </source>
</evidence>
<comment type="caution">
    <text evidence="10">The sequence shown here is derived from an EMBL/GenBank/DDBJ whole genome shotgun (WGS) entry which is preliminary data.</text>
</comment>